<feature type="compositionally biased region" description="Basic and acidic residues" evidence="2">
    <location>
        <begin position="696"/>
        <end position="709"/>
    </location>
</feature>
<keyword evidence="1" id="KW-0175">Coiled coil</keyword>
<feature type="region of interest" description="Disordered" evidence="2">
    <location>
        <begin position="185"/>
        <end position="246"/>
    </location>
</feature>
<dbReference type="GeneID" id="107271364"/>
<dbReference type="GO" id="GO:0071539">
    <property type="term" value="P:protein localization to centrosome"/>
    <property type="evidence" value="ECO:0007669"/>
    <property type="project" value="TreeGrafter"/>
</dbReference>
<dbReference type="PANTHER" id="PTHR15128">
    <property type="entry name" value="TAL1 SCL INTERRUPTING LOCUS"/>
    <property type="match status" value="1"/>
</dbReference>
<feature type="region of interest" description="Disordered" evidence="2">
    <location>
        <begin position="690"/>
        <end position="709"/>
    </location>
</feature>
<dbReference type="GO" id="GO:0007224">
    <property type="term" value="P:smoothened signaling pathway"/>
    <property type="evidence" value="ECO:0007669"/>
    <property type="project" value="TreeGrafter"/>
</dbReference>
<organism evidence="3 4">
    <name type="scientific">Cephus cinctus</name>
    <name type="common">Wheat stem sawfly</name>
    <dbReference type="NCBI Taxonomy" id="211228"/>
    <lineage>
        <taxon>Eukaryota</taxon>
        <taxon>Metazoa</taxon>
        <taxon>Ecdysozoa</taxon>
        <taxon>Arthropoda</taxon>
        <taxon>Hexapoda</taxon>
        <taxon>Insecta</taxon>
        <taxon>Pterygota</taxon>
        <taxon>Neoptera</taxon>
        <taxon>Endopterygota</taxon>
        <taxon>Hymenoptera</taxon>
        <taxon>Cephoidea</taxon>
        <taxon>Cephidae</taxon>
        <taxon>Cephus</taxon>
    </lineage>
</organism>
<proteinExistence type="predicted"/>
<feature type="compositionally biased region" description="Polar residues" evidence="2">
    <location>
        <begin position="234"/>
        <end position="243"/>
    </location>
</feature>
<evidence type="ECO:0000313" key="3">
    <source>
        <dbReference type="Proteomes" id="UP000694920"/>
    </source>
</evidence>
<gene>
    <name evidence="4" type="primary">LOC107271364</name>
</gene>
<sequence>MNFDICNVSDEFEPRITPRPAPRFDCVTTPSVPEVSLVFEKPAENAFTLSESDTPRSPNIDKYESYAAWKQKKYTDTYNSGRIEHSRSQSQANHLHKTVLTNESLKHSHSDPSLSSRIAAAQNFNKSGDLHTIQEVKKISPIVHQRQKGFSSNPCPDTGYQPYQYEVHGVLGTPTDARSLQQTIKRSEDPYDRHHYHSVPRHSNRNSYGDSYRQKYPRSENPSSFHSIPHTPYRPSQQGSCSPKISGHEYQNGIYARHAYPPYFDPEHLYPFPIPYPPGYQSPKPENEDTVKNLLQLVNNQSEQIKSLQSQVERLLKIQEKNMKERGKCSCLHESSRQSSQVCVRSYDEAVAVNNSSNAIQSPKERERPSRTIERNLVQSTSKIQEIESTPLDGDDAAKNGQDPRNAILEQKVSIGVMTSFEFTVQNSPFEQIEHDAYRPNGNLSNDILRKSSSSTAEVLRKSQNNFSRSNAPLENIIEDSESHLSSSRQPSSNFHITPSTDDSPEKHNQLDSIRQDFLRGNDAYRREVEKQHHLENQSQRALHGLKEELKRREILGKSPEPGKDFRNDSRNQSPYNHPSEPSRENVIPEHDRITQNPQFQSRSPLTVNHVAPVENEKKKIPGEESLVLSSGELEVRERPPPSPEPSIHVEMQEYSSDEESEKEPKRTPKVGWTFYNNVLGQVNQILQNSPVAEIPDQKESKKSKRTEENKVLMDSIKVATMEQLRKLGISFVDNSDLQEVPENKKVTFDSSYYPRLDYRANLAQATSAISETDTSMQMKALALKYLSDEQLADLALQKQAPGTLKHLLLSNVQGTNMSFATMRYLERYQLLQGKNGDTGKENVEVPQEPRYNTPSRSPKPRRYPPLTQTPRTSYPSKILDISTLKQQPKLL</sequence>
<feature type="compositionally biased region" description="Low complexity" evidence="2">
    <location>
        <begin position="624"/>
        <end position="633"/>
    </location>
</feature>
<evidence type="ECO:0000256" key="2">
    <source>
        <dbReference type="SAM" id="MobiDB-lite"/>
    </source>
</evidence>
<feature type="compositionally biased region" description="Basic and acidic residues" evidence="2">
    <location>
        <begin position="554"/>
        <end position="570"/>
    </location>
</feature>
<feature type="compositionally biased region" description="Polar residues" evidence="2">
    <location>
        <begin position="484"/>
        <end position="502"/>
    </location>
</feature>
<dbReference type="AlphaFoldDB" id="A0AAJ7FQ41"/>
<dbReference type="RefSeq" id="XP_015602764.1">
    <property type="nucleotide sequence ID" value="XM_015747278.2"/>
</dbReference>
<dbReference type="PANTHER" id="PTHR15128:SF0">
    <property type="entry name" value="SCL-INTERRUPTING LOCUS PROTEIN"/>
    <property type="match status" value="1"/>
</dbReference>
<protein>
    <submittedName>
        <fullName evidence="4">Uncharacterized protein LOC107271364</fullName>
    </submittedName>
</protein>
<feature type="region of interest" description="Disordered" evidence="2">
    <location>
        <begin position="613"/>
        <end position="669"/>
    </location>
</feature>
<evidence type="ECO:0000256" key="1">
    <source>
        <dbReference type="SAM" id="Coils"/>
    </source>
</evidence>
<dbReference type="GO" id="GO:0007052">
    <property type="term" value="P:mitotic spindle organization"/>
    <property type="evidence" value="ECO:0007669"/>
    <property type="project" value="TreeGrafter"/>
</dbReference>
<feature type="compositionally biased region" description="Basic residues" evidence="2">
    <location>
        <begin position="194"/>
        <end position="204"/>
    </location>
</feature>
<dbReference type="GO" id="GO:0005815">
    <property type="term" value="C:microtubule organizing center"/>
    <property type="evidence" value="ECO:0007669"/>
    <property type="project" value="TreeGrafter"/>
</dbReference>
<feature type="region of interest" description="Disordered" evidence="2">
    <location>
        <begin position="834"/>
        <end position="878"/>
    </location>
</feature>
<evidence type="ECO:0000313" key="4">
    <source>
        <dbReference type="RefSeq" id="XP_015602764.1"/>
    </source>
</evidence>
<keyword evidence="3" id="KW-1185">Reference proteome</keyword>
<dbReference type="GO" id="GO:0031023">
    <property type="term" value="P:microtubule organizing center organization"/>
    <property type="evidence" value="ECO:0007669"/>
    <property type="project" value="TreeGrafter"/>
</dbReference>
<reference evidence="4" key="1">
    <citation type="submission" date="2025-08" db="UniProtKB">
        <authorList>
            <consortium name="RefSeq"/>
        </authorList>
    </citation>
    <scope>IDENTIFICATION</scope>
</reference>
<feature type="coiled-coil region" evidence="1">
    <location>
        <begin position="291"/>
        <end position="318"/>
    </location>
</feature>
<dbReference type="InterPro" id="IPR026123">
    <property type="entry name" value="STIL"/>
</dbReference>
<name>A0AAJ7FQ41_CEPCN</name>
<feature type="compositionally biased region" description="Polar residues" evidence="2">
    <location>
        <begin position="867"/>
        <end position="876"/>
    </location>
</feature>
<dbReference type="Proteomes" id="UP000694920">
    <property type="component" value="Unplaced"/>
</dbReference>
<accession>A0AAJ7FQ41</accession>
<dbReference type="KEGG" id="ccin:107271364"/>
<feature type="region of interest" description="Disordered" evidence="2">
    <location>
        <begin position="554"/>
        <end position="588"/>
    </location>
</feature>
<feature type="region of interest" description="Disordered" evidence="2">
    <location>
        <begin position="481"/>
        <end position="510"/>
    </location>
</feature>